<evidence type="ECO:0000313" key="1">
    <source>
        <dbReference type="EMBL" id="CAE6468846.1"/>
    </source>
</evidence>
<dbReference type="AlphaFoldDB" id="A0A8H3BXX7"/>
<dbReference type="EMBL" id="CAJMWW010000358">
    <property type="protein sequence ID" value="CAE6468846.1"/>
    <property type="molecule type" value="Genomic_DNA"/>
</dbReference>
<organism evidence="1 2">
    <name type="scientific">Rhizoctonia solani</name>
    <dbReference type="NCBI Taxonomy" id="456999"/>
    <lineage>
        <taxon>Eukaryota</taxon>
        <taxon>Fungi</taxon>
        <taxon>Dikarya</taxon>
        <taxon>Basidiomycota</taxon>
        <taxon>Agaricomycotina</taxon>
        <taxon>Agaricomycetes</taxon>
        <taxon>Cantharellales</taxon>
        <taxon>Ceratobasidiaceae</taxon>
        <taxon>Rhizoctonia</taxon>
    </lineage>
</organism>
<sequence>MQLGDTHEIYSGTHLPMIPDDVTHLIAHFSSFEVLASLVRCNKSLHRSCTPLLFREIRLHKPMQLIKLCRNREALNRLSETKSMFLEESLFFPYCWGDAWTGVEPAAHYFITAFRAATSLLRLQIFAAPAPNIVSDNLITKLRSMSSDPTEIGVLIRESKGNLLVKYSYLHFIVRFPEAIRNKGDAPISNLLAWLQEVFQEANLSADSIKCLYITFEPSPLRMSTLEQHTIITKISKLLPTLKHAQFSLIIWNRYDSSLEGSQDSLPLWTPEPKCFSIGWWLDTLHIRPTSTKTQEEAEQIAMQLREGMRRRYPPGKIPPVDFLVKHVLSLNKYI</sequence>
<dbReference type="Proteomes" id="UP000663841">
    <property type="component" value="Unassembled WGS sequence"/>
</dbReference>
<protein>
    <submittedName>
        <fullName evidence="1">Uncharacterized protein</fullName>
    </submittedName>
</protein>
<accession>A0A8H3BXX7</accession>
<comment type="caution">
    <text evidence="1">The sequence shown here is derived from an EMBL/GenBank/DDBJ whole genome shotgun (WGS) entry which is preliminary data.</text>
</comment>
<evidence type="ECO:0000313" key="2">
    <source>
        <dbReference type="Proteomes" id="UP000663841"/>
    </source>
</evidence>
<reference evidence="1" key="1">
    <citation type="submission" date="2021-01" db="EMBL/GenBank/DDBJ databases">
        <authorList>
            <person name="Kaushik A."/>
        </authorList>
    </citation>
    <scope>NUCLEOTIDE SEQUENCE</scope>
    <source>
        <strain evidence="1">AG3-T5</strain>
    </source>
</reference>
<gene>
    <name evidence="1" type="ORF">RDB_LOCUS171141</name>
</gene>
<name>A0A8H3BXX7_9AGAM</name>
<proteinExistence type="predicted"/>